<comment type="similarity">
    <text evidence="2 6">Belongs to the FKBP-type PPIase family.</text>
</comment>
<feature type="chain" id="PRO_5011540391" description="Peptidyl-prolyl cis-trans isomerase" evidence="7">
    <location>
        <begin position="23"/>
        <end position="298"/>
    </location>
</feature>
<dbReference type="Proteomes" id="UP000198779">
    <property type="component" value="Unassembled WGS sequence"/>
</dbReference>
<evidence type="ECO:0000313" key="9">
    <source>
        <dbReference type="EMBL" id="SDG15845.1"/>
    </source>
</evidence>
<sequence>MKKILTIALALVVSASFSTVDAKKKKDKKADKTEVVKAPVKLLSSSDSLSYTVGMSVTEGLVGYLQSQLGVDTAYMTDFVAGFEEAVKALKDPRQKARMAGVTIAEQVSGRMLSGLKQEADGAPDSINEQLFFRGFADALLGDTTVMTTAKAHTVSSQKTEANRQAKIAAQTEKGRAFLAENAKKEDVICLPSGLQYKVLKQGDGIVPQKTDKVKVHYEGRLIDGTVFDASSKHGTEPATFRPDQVIKGWTEALTMMPVGSKWQLFIPQELGYGERAAGQIPPYSTLIFDVELVGIDK</sequence>
<keyword evidence="10" id="KW-1185">Reference proteome</keyword>
<evidence type="ECO:0000256" key="5">
    <source>
        <dbReference type="PROSITE-ProRule" id="PRU00277"/>
    </source>
</evidence>
<evidence type="ECO:0000256" key="2">
    <source>
        <dbReference type="ARBA" id="ARBA00006577"/>
    </source>
</evidence>
<keyword evidence="3 5" id="KW-0697">Rotamase</keyword>
<dbReference type="PANTHER" id="PTHR43811">
    <property type="entry name" value="FKBP-TYPE PEPTIDYL-PROLYL CIS-TRANS ISOMERASE FKPA"/>
    <property type="match status" value="1"/>
</dbReference>
<dbReference type="SUPFAM" id="SSF54534">
    <property type="entry name" value="FKBP-like"/>
    <property type="match status" value="1"/>
</dbReference>
<dbReference type="Pfam" id="PF00254">
    <property type="entry name" value="FKBP_C"/>
    <property type="match status" value="1"/>
</dbReference>
<gene>
    <name evidence="9" type="ORF">SAMN04487901_101141</name>
</gene>
<dbReference type="PROSITE" id="PS50059">
    <property type="entry name" value="FKBP_PPIASE"/>
    <property type="match status" value="1"/>
</dbReference>
<dbReference type="InterPro" id="IPR036944">
    <property type="entry name" value="PPIase_FKBP_N_sf"/>
</dbReference>
<dbReference type="RefSeq" id="WP_091813615.1">
    <property type="nucleotide sequence ID" value="NZ_FNCQ01000001.1"/>
</dbReference>
<feature type="domain" description="PPIase FKBP-type" evidence="8">
    <location>
        <begin position="211"/>
        <end position="297"/>
    </location>
</feature>
<dbReference type="Gene3D" id="3.10.50.40">
    <property type="match status" value="1"/>
</dbReference>
<accession>A0A1G7RYJ9</accession>
<keyword evidence="7" id="KW-0732">Signal</keyword>
<name>A0A1G7RYJ9_9BACT</name>
<evidence type="ECO:0000256" key="6">
    <source>
        <dbReference type="RuleBase" id="RU003915"/>
    </source>
</evidence>
<dbReference type="InterPro" id="IPR001179">
    <property type="entry name" value="PPIase_FKBP_dom"/>
</dbReference>
<evidence type="ECO:0000256" key="7">
    <source>
        <dbReference type="SAM" id="SignalP"/>
    </source>
</evidence>
<dbReference type="Gene3D" id="1.10.287.460">
    <property type="entry name" value="Peptidyl-prolyl cis-trans isomerase, FKBP-type, N-terminal domain"/>
    <property type="match status" value="1"/>
</dbReference>
<dbReference type="InterPro" id="IPR000774">
    <property type="entry name" value="PPIase_FKBP_N"/>
</dbReference>
<dbReference type="EC" id="5.2.1.8" evidence="6"/>
<dbReference type="InterPro" id="IPR046357">
    <property type="entry name" value="PPIase_dom_sf"/>
</dbReference>
<reference evidence="10" key="1">
    <citation type="submission" date="2016-10" db="EMBL/GenBank/DDBJ databases">
        <authorList>
            <person name="Varghese N."/>
            <person name="Submissions S."/>
        </authorList>
    </citation>
    <scope>NUCLEOTIDE SEQUENCE [LARGE SCALE GENOMIC DNA]</scope>
    <source>
        <strain evidence="10">BP1-148</strain>
    </source>
</reference>
<dbReference type="STRING" id="645274.SAMN04487901_101141"/>
<dbReference type="AlphaFoldDB" id="A0A1G7RYJ9"/>
<dbReference type="Pfam" id="PF01346">
    <property type="entry name" value="FKBP_N"/>
    <property type="match status" value="1"/>
</dbReference>
<dbReference type="GO" id="GO:0003755">
    <property type="term" value="F:peptidyl-prolyl cis-trans isomerase activity"/>
    <property type="evidence" value="ECO:0007669"/>
    <property type="project" value="UniProtKB-UniRule"/>
</dbReference>
<evidence type="ECO:0000259" key="8">
    <source>
        <dbReference type="PROSITE" id="PS50059"/>
    </source>
</evidence>
<evidence type="ECO:0000256" key="4">
    <source>
        <dbReference type="ARBA" id="ARBA00023235"/>
    </source>
</evidence>
<dbReference type="GO" id="GO:0006457">
    <property type="term" value="P:protein folding"/>
    <property type="evidence" value="ECO:0007669"/>
    <property type="project" value="InterPro"/>
</dbReference>
<proteinExistence type="inferred from homology"/>
<protein>
    <recommendedName>
        <fullName evidence="6">Peptidyl-prolyl cis-trans isomerase</fullName>
        <ecNumber evidence="6">5.2.1.8</ecNumber>
    </recommendedName>
</protein>
<dbReference type="PANTHER" id="PTHR43811:SF19">
    <property type="entry name" value="39 KDA FK506-BINDING NUCLEAR PROTEIN"/>
    <property type="match status" value="1"/>
</dbReference>
<feature type="signal peptide" evidence="7">
    <location>
        <begin position="1"/>
        <end position="22"/>
    </location>
</feature>
<evidence type="ECO:0000256" key="1">
    <source>
        <dbReference type="ARBA" id="ARBA00000971"/>
    </source>
</evidence>
<evidence type="ECO:0000313" key="10">
    <source>
        <dbReference type="Proteomes" id="UP000198779"/>
    </source>
</evidence>
<keyword evidence="4 5" id="KW-0413">Isomerase</keyword>
<comment type="catalytic activity">
    <reaction evidence="1 5 6">
        <text>[protein]-peptidylproline (omega=180) = [protein]-peptidylproline (omega=0)</text>
        <dbReference type="Rhea" id="RHEA:16237"/>
        <dbReference type="Rhea" id="RHEA-COMP:10747"/>
        <dbReference type="Rhea" id="RHEA-COMP:10748"/>
        <dbReference type="ChEBI" id="CHEBI:83833"/>
        <dbReference type="ChEBI" id="CHEBI:83834"/>
        <dbReference type="EC" id="5.2.1.8"/>
    </reaction>
</comment>
<dbReference type="EMBL" id="FNCQ01000001">
    <property type="protein sequence ID" value="SDG15845.1"/>
    <property type="molecule type" value="Genomic_DNA"/>
</dbReference>
<organism evidence="9 10">
    <name type="scientific">Prevotella communis</name>
    <dbReference type="NCBI Taxonomy" id="2913614"/>
    <lineage>
        <taxon>Bacteria</taxon>
        <taxon>Pseudomonadati</taxon>
        <taxon>Bacteroidota</taxon>
        <taxon>Bacteroidia</taxon>
        <taxon>Bacteroidales</taxon>
        <taxon>Prevotellaceae</taxon>
        <taxon>Prevotella</taxon>
    </lineage>
</organism>
<evidence type="ECO:0000256" key="3">
    <source>
        <dbReference type="ARBA" id="ARBA00023110"/>
    </source>
</evidence>